<sequence>MNEIQNEIQTEQNLTPEQQDLLNQLNALAEEAKIINQKIDEDNKKANNAMDEYQAKVDEAISKINKIFSELDQAEKEASDGLDKVLLQQAEDLADEE</sequence>
<dbReference type="AlphaFoldDB" id="A0A0G0ZP30"/>
<reference evidence="2 3" key="1">
    <citation type="journal article" date="2015" name="Nature">
        <title>rRNA introns, odd ribosomes, and small enigmatic genomes across a large radiation of phyla.</title>
        <authorList>
            <person name="Brown C.T."/>
            <person name="Hug L.A."/>
            <person name="Thomas B.C."/>
            <person name="Sharon I."/>
            <person name="Castelle C.J."/>
            <person name="Singh A."/>
            <person name="Wilkins M.J."/>
            <person name="Williams K.H."/>
            <person name="Banfield J.F."/>
        </authorList>
    </citation>
    <scope>NUCLEOTIDE SEQUENCE [LARGE SCALE GENOMIC DNA]</scope>
</reference>
<feature type="coiled-coil region" evidence="1">
    <location>
        <begin position="18"/>
        <end position="77"/>
    </location>
</feature>
<evidence type="ECO:0000313" key="3">
    <source>
        <dbReference type="Proteomes" id="UP000033856"/>
    </source>
</evidence>
<gene>
    <name evidence="2" type="ORF">UU83_C0040G0003</name>
</gene>
<comment type="caution">
    <text evidence="2">The sequence shown here is derived from an EMBL/GenBank/DDBJ whole genome shotgun (WGS) entry which is preliminary data.</text>
</comment>
<proteinExistence type="predicted"/>
<name>A0A0G0ZP30_9BACT</name>
<evidence type="ECO:0000313" key="2">
    <source>
        <dbReference type="EMBL" id="KKS23786.1"/>
    </source>
</evidence>
<dbReference type="Proteomes" id="UP000033856">
    <property type="component" value="Unassembled WGS sequence"/>
</dbReference>
<protein>
    <submittedName>
        <fullName evidence="2">Uncharacterized protein</fullName>
    </submittedName>
</protein>
<organism evidence="2 3">
    <name type="scientific">Candidatus Jorgensenbacteria bacterium GW2011_GWF2_41_8</name>
    <dbReference type="NCBI Taxonomy" id="1618667"/>
    <lineage>
        <taxon>Bacteria</taxon>
        <taxon>Candidatus Joergenseniibacteriota</taxon>
    </lineage>
</organism>
<accession>A0A0G0ZP30</accession>
<keyword evidence="1" id="KW-0175">Coiled coil</keyword>
<dbReference type="EMBL" id="LCCD01000040">
    <property type="protein sequence ID" value="KKS23786.1"/>
    <property type="molecule type" value="Genomic_DNA"/>
</dbReference>
<evidence type="ECO:0000256" key="1">
    <source>
        <dbReference type="SAM" id="Coils"/>
    </source>
</evidence>